<organism evidence="4 5">
    <name type="scientific">Candidatus Segetimicrobium genomatis</name>
    <dbReference type="NCBI Taxonomy" id="2569760"/>
    <lineage>
        <taxon>Bacteria</taxon>
        <taxon>Bacillati</taxon>
        <taxon>Candidatus Sysuimicrobiota</taxon>
        <taxon>Candidatus Sysuimicrobiia</taxon>
        <taxon>Candidatus Sysuimicrobiales</taxon>
        <taxon>Candidatus Segetimicrobiaceae</taxon>
        <taxon>Candidatus Segetimicrobium</taxon>
    </lineage>
</organism>
<gene>
    <name evidence="4" type="ORF">E6H05_00160</name>
</gene>
<name>A0A537J1E2_9BACT</name>
<dbReference type="GO" id="GO:0015979">
    <property type="term" value="P:photosynthesis"/>
    <property type="evidence" value="ECO:0007669"/>
    <property type="project" value="UniProtKB-KW"/>
</dbReference>
<proteinExistence type="predicted"/>
<comment type="caution">
    <text evidence="4">The sequence shown here is derived from an EMBL/GenBank/DDBJ whole genome shotgun (WGS) entry which is preliminary data.</text>
</comment>
<protein>
    <submittedName>
        <fullName evidence="4">SDR family oxidoreductase</fullName>
    </submittedName>
</protein>
<keyword evidence="1" id="KW-0602">Photosynthesis</keyword>
<accession>A0A537J1E2</accession>
<dbReference type="Gene3D" id="3.40.50.720">
    <property type="entry name" value="NAD(P)-binding Rossmann-like Domain"/>
    <property type="match status" value="1"/>
</dbReference>
<dbReference type="AlphaFoldDB" id="A0A537J1E2"/>
<dbReference type="PANTHER" id="PTHR47128:SF2">
    <property type="entry name" value="PROTEIN HIGH CHLOROPHYLL FLUORESCENCE PHENOTYPE 244, CHLOROPLASTIC"/>
    <property type="match status" value="1"/>
</dbReference>
<dbReference type="InterPro" id="IPR036291">
    <property type="entry name" value="NAD(P)-bd_dom_sf"/>
</dbReference>
<feature type="domain" description="NmrA-like" evidence="3">
    <location>
        <begin position="3"/>
        <end position="259"/>
    </location>
</feature>
<keyword evidence="2" id="KW-0604">Photosystem II</keyword>
<sequence length="299" mass="32020">MNLVIGATGVLGGEICRQLRQAGKPVRALTRATADPLKVEQLKCSGATLIQGDLKDRASLDAACRGVATVITTASTTFSRQAGDSIQTVDLEGQVRLVDAAKAAGVSRFVYVSYSHQINVDCPLTTAKRSVEAHLQRSGMTYTILAPSVFMEVWLSPALGFDPAKARARIYGSGRNPISWISLGDVARFAALSVDQPSARNATIESGGPAALSPLEVVRIFEQVGGRAFRVEHVDEKTLRDQRATATDPLQQSFAALMLAYAQGDAIDMTQTLRTFPLKLLSVSDYARRTLAPTTRPAS</sequence>
<dbReference type="InterPro" id="IPR008030">
    <property type="entry name" value="NmrA-like"/>
</dbReference>
<evidence type="ECO:0000256" key="2">
    <source>
        <dbReference type="ARBA" id="ARBA00023276"/>
    </source>
</evidence>
<dbReference type="GO" id="GO:0009523">
    <property type="term" value="C:photosystem II"/>
    <property type="evidence" value="ECO:0007669"/>
    <property type="project" value="UniProtKB-KW"/>
</dbReference>
<dbReference type="SUPFAM" id="SSF51735">
    <property type="entry name" value="NAD(P)-binding Rossmann-fold domains"/>
    <property type="match status" value="1"/>
</dbReference>
<dbReference type="EMBL" id="VBAP01000002">
    <property type="protein sequence ID" value="TMI77380.1"/>
    <property type="molecule type" value="Genomic_DNA"/>
</dbReference>
<evidence type="ECO:0000313" key="4">
    <source>
        <dbReference type="EMBL" id="TMI77380.1"/>
    </source>
</evidence>
<evidence type="ECO:0000313" key="5">
    <source>
        <dbReference type="Proteomes" id="UP000318834"/>
    </source>
</evidence>
<dbReference type="Proteomes" id="UP000318834">
    <property type="component" value="Unassembled WGS sequence"/>
</dbReference>
<dbReference type="PANTHER" id="PTHR47128">
    <property type="match status" value="1"/>
</dbReference>
<dbReference type="InterPro" id="IPR044256">
    <property type="entry name" value="HCF244-like"/>
</dbReference>
<evidence type="ECO:0000256" key="1">
    <source>
        <dbReference type="ARBA" id="ARBA00022531"/>
    </source>
</evidence>
<dbReference type="CDD" id="cd05243">
    <property type="entry name" value="SDR_a5"/>
    <property type="match status" value="1"/>
</dbReference>
<dbReference type="Pfam" id="PF05368">
    <property type="entry name" value="NmrA"/>
    <property type="match status" value="1"/>
</dbReference>
<reference evidence="4 5" key="1">
    <citation type="journal article" date="2019" name="Nat. Microbiol.">
        <title>Mediterranean grassland soil C-N compound turnover is dependent on rainfall and depth, and is mediated by genomically divergent microorganisms.</title>
        <authorList>
            <person name="Diamond S."/>
            <person name="Andeer P.F."/>
            <person name="Li Z."/>
            <person name="Crits-Christoph A."/>
            <person name="Burstein D."/>
            <person name="Anantharaman K."/>
            <person name="Lane K.R."/>
            <person name="Thomas B.C."/>
            <person name="Pan C."/>
            <person name="Northen T.R."/>
            <person name="Banfield J.F."/>
        </authorList>
    </citation>
    <scope>NUCLEOTIDE SEQUENCE [LARGE SCALE GENOMIC DNA]</scope>
    <source>
        <strain evidence="4">NP_8</strain>
    </source>
</reference>
<evidence type="ECO:0000259" key="3">
    <source>
        <dbReference type="Pfam" id="PF05368"/>
    </source>
</evidence>